<dbReference type="InterPro" id="IPR036938">
    <property type="entry name" value="PAP2/HPO_sf"/>
</dbReference>
<dbReference type="SUPFAM" id="SSF48317">
    <property type="entry name" value="Acid phosphatase/Vanadium-dependent haloperoxidase"/>
    <property type="match status" value="1"/>
</dbReference>
<keyword evidence="1" id="KW-0732">Signal</keyword>
<proteinExistence type="predicted"/>
<dbReference type="RefSeq" id="WP_065728543.1">
    <property type="nucleotide sequence ID" value="NZ_CP016428.1"/>
</dbReference>
<dbReference type="AlphaFoldDB" id="A0A1B1UER8"/>
<keyword evidence="3" id="KW-1185">Reference proteome</keyword>
<evidence type="ECO:0008006" key="4">
    <source>
        <dbReference type="Google" id="ProtNLM"/>
    </source>
</evidence>
<gene>
    <name evidence="2" type="ORF">LMTR13_14980</name>
</gene>
<reference evidence="2 3" key="1">
    <citation type="submission" date="2016-07" db="EMBL/GenBank/DDBJ databases">
        <title>Complete genome sequence of Bradyrhizobium icense LMTR 13T, a potential inoculant strain isolated from lima bean (Phaseolus lunatus) in Peru.</title>
        <authorList>
            <person name="Ormeno-Orrillo E."/>
            <person name="Duran D."/>
            <person name="Rogel M.A."/>
            <person name="Rey L."/>
            <person name="Imperial J."/>
            <person name="Ruiz-Argueso T."/>
            <person name="Martinez-Romero E."/>
        </authorList>
    </citation>
    <scope>NUCLEOTIDE SEQUENCE [LARGE SCALE GENOMIC DNA]</scope>
    <source>
        <strain evidence="2 3">LMTR 13</strain>
    </source>
</reference>
<organism evidence="2 3">
    <name type="scientific">Bradyrhizobium icense</name>
    <dbReference type="NCBI Taxonomy" id="1274631"/>
    <lineage>
        <taxon>Bacteria</taxon>
        <taxon>Pseudomonadati</taxon>
        <taxon>Pseudomonadota</taxon>
        <taxon>Alphaproteobacteria</taxon>
        <taxon>Hyphomicrobiales</taxon>
        <taxon>Nitrobacteraceae</taxon>
        <taxon>Bradyrhizobium</taxon>
    </lineage>
</organism>
<dbReference type="InterPro" id="IPR052559">
    <property type="entry name" value="V-haloperoxidase"/>
</dbReference>
<sequence length="407" mass="44420">MNVLKVAIVGLTLISANTAVRADVIADWNNTAMGVMKAANVGGNPWTRSMALVNVSMSDAVNSVQSRYSRYIPELPIDPNASAEAAAAAAAREILMRQYPGQKERIDAAFAETMKTIPDNPARVAGISLGEKVAAAVFAERQSDATNTPDTYRPHTTAGIWVPTTLPLFPQYATAKPWGMESASQFRPAPPPALNSALYARDYNETKEIGGVKSTKRTDAQSDAVRFWTQANLGSAWFQATRQTSARHGLPVAESARVFALMSMAFANCFVVDWDAKFQYNFWRPITAIRNGDQDGNDATERDASWQPLNTTPMHPEYPSQAAINAGAVQGVLEAVFGSGTESFTVTDTSDARLSRQFGSFSQMAQEHKEVRIWGGIHFRNSLEVGESMGRKIADHLVANYYVRSTR</sequence>
<dbReference type="Proteomes" id="UP000092839">
    <property type="component" value="Chromosome"/>
</dbReference>
<feature type="chain" id="PRO_5008530439" description="Phosphatidic acid phosphatase type 2/haloperoxidase domain-containing protein" evidence="1">
    <location>
        <begin position="23"/>
        <end position="407"/>
    </location>
</feature>
<dbReference type="CDD" id="cd03398">
    <property type="entry name" value="PAP2_haloperoxidase"/>
    <property type="match status" value="1"/>
</dbReference>
<dbReference type="PANTHER" id="PTHR34599">
    <property type="entry name" value="PEROXIDASE-RELATED"/>
    <property type="match status" value="1"/>
</dbReference>
<dbReference type="EMBL" id="CP016428">
    <property type="protein sequence ID" value="ANW01277.1"/>
    <property type="molecule type" value="Genomic_DNA"/>
</dbReference>
<accession>A0A1B1UER8</accession>
<dbReference type="PANTHER" id="PTHR34599:SF1">
    <property type="entry name" value="PHOSPHATIDIC ACID PHOSPHATASE TYPE 2_HALOPEROXIDASE DOMAIN-CONTAINING PROTEIN"/>
    <property type="match status" value="1"/>
</dbReference>
<dbReference type="STRING" id="1274631.LMTR13_14980"/>
<dbReference type="OrthoDB" id="103227at2"/>
<evidence type="ECO:0000313" key="3">
    <source>
        <dbReference type="Proteomes" id="UP000092839"/>
    </source>
</evidence>
<dbReference type="KEGG" id="bic:LMTR13_14980"/>
<protein>
    <recommendedName>
        <fullName evidence="4">Phosphatidic acid phosphatase type 2/haloperoxidase domain-containing protein</fullName>
    </recommendedName>
</protein>
<evidence type="ECO:0000256" key="1">
    <source>
        <dbReference type="SAM" id="SignalP"/>
    </source>
</evidence>
<evidence type="ECO:0000313" key="2">
    <source>
        <dbReference type="EMBL" id="ANW01277.1"/>
    </source>
</evidence>
<dbReference type="Gene3D" id="1.10.606.20">
    <property type="match status" value="1"/>
</dbReference>
<name>A0A1B1UER8_9BRAD</name>
<feature type="signal peptide" evidence="1">
    <location>
        <begin position="1"/>
        <end position="22"/>
    </location>
</feature>